<dbReference type="InterPro" id="IPR002656">
    <property type="entry name" value="Acyl_transf_3_dom"/>
</dbReference>
<feature type="transmembrane region" description="Helical" evidence="2">
    <location>
        <begin position="452"/>
        <end position="473"/>
    </location>
</feature>
<feature type="transmembrane region" description="Helical" evidence="2">
    <location>
        <begin position="534"/>
        <end position="557"/>
    </location>
</feature>
<feature type="transmembrane region" description="Helical" evidence="2">
    <location>
        <begin position="265"/>
        <end position="291"/>
    </location>
</feature>
<dbReference type="EMBL" id="CAMPGE010030034">
    <property type="protein sequence ID" value="CAI2387533.1"/>
    <property type="molecule type" value="Genomic_DNA"/>
</dbReference>
<feature type="transmembrane region" description="Helical" evidence="2">
    <location>
        <begin position="227"/>
        <end position="245"/>
    </location>
</feature>
<feature type="transmembrane region" description="Helical" evidence="2">
    <location>
        <begin position="578"/>
        <end position="598"/>
    </location>
</feature>
<feature type="signal peptide" evidence="3">
    <location>
        <begin position="1"/>
        <end position="18"/>
    </location>
</feature>
<keyword evidence="2" id="KW-0472">Membrane</keyword>
<keyword evidence="6" id="KW-1185">Reference proteome</keyword>
<feature type="transmembrane region" description="Helical" evidence="2">
    <location>
        <begin position="604"/>
        <end position="634"/>
    </location>
</feature>
<comment type="caution">
    <text evidence="5">The sequence shown here is derived from an EMBL/GenBank/DDBJ whole genome shotgun (WGS) entry which is preliminary data.</text>
</comment>
<keyword evidence="2" id="KW-1133">Transmembrane helix</keyword>
<evidence type="ECO:0000256" key="1">
    <source>
        <dbReference type="SAM" id="MobiDB-lite"/>
    </source>
</evidence>
<feature type="region of interest" description="Disordered" evidence="1">
    <location>
        <begin position="676"/>
        <end position="699"/>
    </location>
</feature>
<organism evidence="5 6">
    <name type="scientific">Euplotes crassus</name>
    <dbReference type="NCBI Taxonomy" id="5936"/>
    <lineage>
        <taxon>Eukaryota</taxon>
        <taxon>Sar</taxon>
        <taxon>Alveolata</taxon>
        <taxon>Ciliophora</taxon>
        <taxon>Intramacronucleata</taxon>
        <taxon>Spirotrichea</taxon>
        <taxon>Hypotrichia</taxon>
        <taxon>Euplotida</taxon>
        <taxon>Euplotidae</taxon>
        <taxon>Moneuplotes</taxon>
    </lineage>
</organism>
<dbReference type="Proteomes" id="UP001295684">
    <property type="component" value="Unassembled WGS sequence"/>
</dbReference>
<proteinExistence type="predicted"/>
<evidence type="ECO:0000313" key="5">
    <source>
        <dbReference type="EMBL" id="CAI2387533.1"/>
    </source>
</evidence>
<keyword evidence="2" id="KW-0812">Transmembrane</keyword>
<accession>A0AAD2DCD1</accession>
<feature type="domain" description="Acyltransferase 3" evidence="4">
    <location>
        <begin position="222"/>
        <end position="627"/>
    </location>
</feature>
<protein>
    <recommendedName>
        <fullName evidence="4">Acyltransferase 3 domain-containing protein</fullName>
    </recommendedName>
</protein>
<feature type="transmembrane region" description="Helical" evidence="2">
    <location>
        <begin position="149"/>
        <end position="174"/>
    </location>
</feature>
<evidence type="ECO:0000313" key="6">
    <source>
        <dbReference type="Proteomes" id="UP001295684"/>
    </source>
</evidence>
<dbReference type="PANTHER" id="PTHR11161:SF0">
    <property type="entry name" value="O-ACYLTRANSFERASE LIKE PROTEIN"/>
    <property type="match status" value="1"/>
</dbReference>
<dbReference type="Pfam" id="PF01757">
    <property type="entry name" value="Acyl_transf_3"/>
    <property type="match status" value="1"/>
</dbReference>
<dbReference type="PANTHER" id="PTHR11161">
    <property type="entry name" value="O-ACYLTRANSFERASE"/>
    <property type="match status" value="1"/>
</dbReference>
<feature type="chain" id="PRO_5041938995" description="Acyltransferase 3 domain-containing protein" evidence="3">
    <location>
        <begin position="19"/>
        <end position="699"/>
    </location>
</feature>
<dbReference type="InterPro" id="IPR052728">
    <property type="entry name" value="O2_lipid_transport_reg"/>
</dbReference>
<gene>
    <name evidence="5" type="ORF">ECRASSUSDP1_LOCUS29166</name>
</gene>
<keyword evidence="3" id="KW-0732">Signal</keyword>
<feature type="transmembrane region" description="Helical" evidence="2">
    <location>
        <begin position="374"/>
        <end position="396"/>
    </location>
</feature>
<evidence type="ECO:0000256" key="2">
    <source>
        <dbReference type="SAM" id="Phobius"/>
    </source>
</evidence>
<feature type="transmembrane region" description="Helical" evidence="2">
    <location>
        <begin position="311"/>
        <end position="332"/>
    </location>
</feature>
<sequence length="699" mass="79462">MKAFIFVFCIVLLGSAVAQQKQPWLNDTDEEDNPCLEQLRTILSPEGAGDLLSMALNTGKGINQLGDFEACHSEGLDYILFSVIMEDTNFSIAKLGICSPRECNSAEKYGDISNLILEKARSIMPPDTKLKTSVEVSREILAEPMSSGAIVVIALICSIMLLWILGMIVTYTNFGNKSNPISQRIEDRKQKWALALHSFNPYENVSKLFTVKEGGDRTLQVLNGVRVLSICWVILGHSFSFIFFYPVVNSMTAGEMFNNELFSIIAAGVFAVDTFFFLSCFLTFALLLANLYPKRGRVGIGNYCLIYFHRYYILIFPLVFVQLFTMFLARYIGSGPYYRQTWDKLNVACFKNPWQNFLFIANFYPWQLIDTCIIWVWFLMNDMQFFILSPPIIFLYCMNKKIGKLIPLVLVIISMIVNGVFTAIWDVSIFWVSEDGPDMQSLMYNKPWSRMGAYFVGALFGISYFEAFNAQKYSELSHTVFSRIYTFLRNSRKASLVSFVIGLALTAIFVFPQASYFRSCGIGGLYGNLNCWPLLPSVLFNVFSRPLFVTGVGLILVPTFVGRLRVIKGFLSADIFQVLARLNYVVYLIHCVFLFHFFNDMRSGMYITILTQFFTGIGATAFSFLFAIPVTMLCEVPFMNLEKYILFPKKNGSTKPEELEGDKPERLEKFYKLSDPEEAEEKAKSMLFDNTANSSTQIN</sequence>
<evidence type="ECO:0000256" key="3">
    <source>
        <dbReference type="SAM" id="SignalP"/>
    </source>
</evidence>
<reference evidence="5" key="1">
    <citation type="submission" date="2023-07" db="EMBL/GenBank/DDBJ databases">
        <authorList>
            <consortium name="AG Swart"/>
            <person name="Singh M."/>
            <person name="Singh A."/>
            <person name="Seah K."/>
            <person name="Emmerich C."/>
        </authorList>
    </citation>
    <scope>NUCLEOTIDE SEQUENCE</scope>
    <source>
        <strain evidence="5">DP1</strain>
    </source>
</reference>
<name>A0AAD2DCD1_EUPCR</name>
<feature type="transmembrane region" description="Helical" evidence="2">
    <location>
        <begin position="408"/>
        <end position="432"/>
    </location>
</feature>
<feature type="compositionally biased region" description="Polar residues" evidence="1">
    <location>
        <begin position="688"/>
        <end position="699"/>
    </location>
</feature>
<evidence type="ECO:0000259" key="4">
    <source>
        <dbReference type="Pfam" id="PF01757"/>
    </source>
</evidence>
<dbReference type="AlphaFoldDB" id="A0AAD2DCD1"/>
<dbReference type="GO" id="GO:0016747">
    <property type="term" value="F:acyltransferase activity, transferring groups other than amino-acyl groups"/>
    <property type="evidence" value="ECO:0007669"/>
    <property type="project" value="InterPro"/>
</dbReference>
<feature type="transmembrane region" description="Helical" evidence="2">
    <location>
        <begin position="494"/>
        <end position="514"/>
    </location>
</feature>